<comment type="similarity">
    <text evidence="1 4">Belongs to the glycosyl hydrolase 28 family.</text>
</comment>
<feature type="chain" id="PRO_5038734652" evidence="5">
    <location>
        <begin position="19"/>
        <end position="476"/>
    </location>
</feature>
<keyword evidence="3 4" id="KW-0326">Glycosidase</keyword>
<dbReference type="EMBL" id="DXDA01000074">
    <property type="protein sequence ID" value="HIY69699.1"/>
    <property type="molecule type" value="Genomic_DNA"/>
</dbReference>
<dbReference type="InterPro" id="IPR011050">
    <property type="entry name" value="Pectin_lyase_fold/virulence"/>
</dbReference>
<organism evidence="6 7">
    <name type="scientific">Candidatus Alistipes intestinigallinarum</name>
    <dbReference type="NCBI Taxonomy" id="2838440"/>
    <lineage>
        <taxon>Bacteria</taxon>
        <taxon>Pseudomonadati</taxon>
        <taxon>Bacteroidota</taxon>
        <taxon>Bacteroidia</taxon>
        <taxon>Bacteroidales</taxon>
        <taxon>Rikenellaceae</taxon>
        <taxon>Alistipes</taxon>
    </lineage>
</organism>
<evidence type="ECO:0000256" key="3">
    <source>
        <dbReference type="ARBA" id="ARBA00023295"/>
    </source>
</evidence>
<reference evidence="6" key="2">
    <citation type="submission" date="2021-04" db="EMBL/GenBank/DDBJ databases">
        <authorList>
            <person name="Gilroy R."/>
        </authorList>
    </citation>
    <scope>NUCLEOTIDE SEQUENCE</scope>
    <source>
        <strain evidence="6">5134</strain>
    </source>
</reference>
<dbReference type="Proteomes" id="UP000886844">
    <property type="component" value="Unassembled WGS sequence"/>
</dbReference>
<reference evidence="6" key="1">
    <citation type="journal article" date="2021" name="PeerJ">
        <title>Extensive microbial diversity within the chicken gut microbiome revealed by metagenomics and culture.</title>
        <authorList>
            <person name="Gilroy R."/>
            <person name="Ravi A."/>
            <person name="Getino M."/>
            <person name="Pursley I."/>
            <person name="Horton D.L."/>
            <person name="Alikhan N.F."/>
            <person name="Baker D."/>
            <person name="Gharbi K."/>
            <person name="Hall N."/>
            <person name="Watson M."/>
            <person name="Adriaenssens E.M."/>
            <person name="Foster-Nyarko E."/>
            <person name="Jarju S."/>
            <person name="Secka A."/>
            <person name="Antonio M."/>
            <person name="Oren A."/>
            <person name="Chaudhuri R.R."/>
            <person name="La Ragione R."/>
            <person name="Hildebrand F."/>
            <person name="Pallen M.J."/>
        </authorList>
    </citation>
    <scope>NUCLEOTIDE SEQUENCE</scope>
    <source>
        <strain evidence="6">5134</strain>
    </source>
</reference>
<evidence type="ECO:0000256" key="5">
    <source>
        <dbReference type="SAM" id="SignalP"/>
    </source>
</evidence>
<protein>
    <submittedName>
        <fullName evidence="6">Right-handed parallel beta-helix repeat-containing protein</fullName>
    </submittedName>
</protein>
<dbReference type="PANTHER" id="PTHR31339:SF9">
    <property type="entry name" value="PLASMIN AND FIBRONECTIN-BINDING PROTEIN A"/>
    <property type="match status" value="1"/>
</dbReference>
<proteinExistence type="inferred from homology"/>
<dbReference type="InterPro" id="IPR051801">
    <property type="entry name" value="GH28_Enzymes"/>
</dbReference>
<dbReference type="SUPFAM" id="SSF51126">
    <property type="entry name" value="Pectin lyase-like"/>
    <property type="match status" value="1"/>
</dbReference>
<comment type="caution">
    <text evidence="6">The sequence shown here is derived from an EMBL/GenBank/DDBJ whole genome shotgun (WGS) entry which is preliminary data.</text>
</comment>
<evidence type="ECO:0000256" key="4">
    <source>
        <dbReference type="RuleBase" id="RU361169"/>
    </source>
</evidence>
<name>A0A9D1Z169_9BACT</name>
<dbReference type="Gene3D" id="2.160.20.10">
    <property type="entry name" value="Single-stranded right-handed beta-helix, Pectin lyase-like"/>
    <property type="match status" value="1"/>
</dbReference>
<evidence type="ECO:0000256" key="1">
    <source>
        <dbReference type="ARBA" id="ARBA00008834"/>
    </source>
</evidence>
<dbReference type="AlphaFoldDB" id="A0A9D1Z169"/>
<evidence type="ECO:0000313" key="7">
    <source>
        <dbReference type="Proteomes" id="UP000886844"/>
    </source>
</evidence>
<evidence type="ECO:0000256" key="2">
    <source>
        <dbReference type="ARBA" id="ARBA00022801"/>
    </source>
</evidence>
<keyword evidence="5" id="KW-0732">Signal</keyword>
<dbReference type="Pfam" id="PF00295">
    <property type="entry name" value="Glyco_hydro_28"/>
    <property type="match status" value="1"/>
</dbReference>
<dbReference type="InterPro" id="IPR000743">
    <property type="entry name" value="Glyco_hydro_28"/>
</dbReference>
<evidence type="ECO:0000313" key="6">
    <source>
        <dbReference type="EMBL" id="HIY69699.1"/>
    </source>
</evidence>
<dbReference type="PANTHER" id="PTHR31339">
    <property type="entry name" value="PECTIN LYASE-RELATED"/>
    <property type="match status" value="1"/>
</dbReference>
<gene>
    <name evidence="6" type="ORF">H9828_09810</name>
</gene>
<accession>A0A9D1Z169</accession>
<sequence length="476" mass="53081">MRRFAAICSLLLPGLAWAAAPNYEVRMGTAALSAEPFKNYHYVSCTLAESADFAVTAPFDLTGVEISPRSRLVEPRLEGRTVRFRLHETGHYLVRLNDTARLFIFAEKTAVRPDGDNILSYEGVDNSGGRNVTKSVQRAIDACAKKGRTLIFPAGEYLCGQLRLPSHARLYLEAGAVLRADASSTEPFESSDEVKTRRFIYVKDARDVRIWGPGAINGNGRRLRERFGDKARMRLVLAVNSADLRIENVMLQDPGSWNTQILKCRDVVIRNVKLMNDPNLSNTDGFDPDASRNVLIEDCFAYCSDDNVAVKTTGYSGYLDDAEGITVRGCVFLTKKSSLKVGTETRGERMSNILFEDNDVLEADRGMALYVSDGTCLENVRYVNNRFERNHPDSKRMMFHFTVNARRSETPLGTIRNVEVRDCFFLAPFPKAPEIKAPEAGHLENIVFENLTVAGKAILSPEQIGLKTVNACVQFK</sequence>
<dbReference type="GO" id="GO:0004650">
    <property type="term" value="F:polygalacturonase activity"/>
    <property type="evidence" value="ECO:0007669"/>
    <property type="project" value="InterPro"/>
</dbReference>
<dbReference type="InterPro" id="IPR012334">
    <property type="entry name" value="Pectin_lyas_fold"/>
</dbReference>
<dbReference type="GO" id="GO:0005975">
    <property type="term" value="P:carbohydrate metabolic process"/>
    <property type="evidence" value="ECO:0007669"/>
    <property type="project" value="InterPro"/>
</dbReference>
<keyword evidence="2 4" id="KW-0378">Hydrolase</keyword>
<feature type="signal peptide" evidence="5">
    <location>
        <begin position="1"/>
        <end position="18"/>
    </location>
</feature>